<reference evidence="2 3" key="1">
    <citation type="submission" date="2011-02" db="EMBL/GenBank/DDBJ databases">
        <title>The Genome Sequence of Sphaeroforma arctica JP610.</title>
        <authorList>
            <consortium name="The Broad Institute Genome Sequencing Platform"/>
            <person name="Russ C."/>
            <person name="Cuomo C."/>
            <person name="Young S.K."/>
            <person name="Zeng Q."/>
            <person name="Gargeya S."/>
            <person name="Alvarado L."/>
            <person name="Berlin A."/>
            <person name="Chapman S.B."/>
            <person name="Chen Z."/>
            <person name="Freedman E."/>
            <person name="Gellesch M."/>
            <person name="Goldberg J."/>
            <person name="Griggs A."/>
            <person name="Gujja S."/>
            <person name="Heilman E."/>
            <person name="Heiman D."/>
            <person name="Howarth C."/>
            <person name="Mehta T."/>
            <person name="Neiman D."/>
            <person name="Pearson M."/>
            <person name="Roberts A."/>
            <person name="Saif S."/>
            <person name="Shea T."/>
            <person name="Shenoy N."/>
            <person name="Sisk P."/>
            <person name="Stolte C."/>
            <person name="Sykes S."/>
            <person name="White J."/>
            <person name="Yandava C."/>
            <person name="Burger G."/>
            <person name="Gray M.W."/>
            <person name="Holland P.W.H."/>
            <person name="King N."/>
            <person name="Lang F.B.F."/>
            <person name="Roger A.J."/>
            <person name="Ruiz-Trillo I."/>
            <person name="Haas B."/>
            <person name="Nusbaum C."/>
            <person name="Birren B."/>
        </authorList>
    </citation>
    <scope>NUCLEOTIDE SEQUENCE [LARGE SCALE GENOMIC DNA]</scope>
    <source>
        <strain evidence="2 3">JP610</strain>
    </source>
</reference>
<dbReference type="GeneID" id="25906178"/>
<dbReference type="EMBL" id="KQ241966">
    <property type="protein sequence ID" value="KNC82037.1"/>
    <property type="molecule type" value="Genomic_DNA"/>
</dbReference>
<feature type="compositionally biased region" description="Basic and acidic residues" evidence="1">
    <location>
        <begin position="47"/>
        <end position="62"/>
    </location>
</feature>
<dbReference type="AlphaFoldDB" id="A0A0L0FYW8"/>
<organism evidence="2 3">
    <name type="scientific">Sphaeroforma arctica JP610</name>
    <dbReference type="NCBI Taxonomy" id="667725"/>
    <lineage>
        <taxon>Eukaryota</taxon>
        <taxon>Ichthyosporea</taxon>
        <taxon>Ichthyophonida</taxon>
        <taxon>Sphaeroforma</taxon>
    </lineage>
</organism>
<sequence length="76" mass="8119">MMNKDTAAAATVAAEANKTVAEGIVASKIARKALGIIQEETTPVRENSPDKATIHESAKRDQGSLNNTYCDEDTQK</sequence>
<proteinExistence type="predicted"/>
<dbReference type="Proteomes" id="UP000054560">
    <property type="component" value="Unassembled WGS sequence"/>
</dbReference>
<evidence type="ECO:0000313" key="3">
    <source>
        <dbReference type="Proteomes" id="UP000054560"/>
    </source>
</evidence>
<evidence type="ECO:0000313" key="2">
    <source>
        <dbReference type="EMBL" id="KNC82037.1"/>
    </source>
</evidence>
<gene>
    <name evidence="2" type="ORF">SARC_05674</name>
</gene>
<dbReference type="RefSeq" id="XP_014155939.1">
    <property type="nucleotide sequence ID" value="XM_014300464.1"/>
</dbReference>
<protein>
    <submittedName>
        <fullName evidence="2">Uncharacterized protein</fullName>
    </submittedName>
</protein>
<name>A0A0L0FYW8_9EUKA</name>
<keyword evidence="3" id="KW-1185">Reference proteome</keyword>
<evidence type="ECO:0000256" key="1">
    <source>
        <dbReference type="SAM" id="MobiDB-lite"/>
    </source>
</evidence>
<accession>A0A0L0FYW8</accession>
<feature type="region of interest" description="Disordered" evidence="1">
    <location>
        <begin position="39"/>
        <end position="76"/>
    </location>
</feature>